<keyword evidence="2" id="KW-1185">Reference proteome</keyword>
<gene>
    <name evidence="1" type="ORF">JYK00_02565</name>
</gene>
<evidence type="ECO:0000313" key="2">
    <source>
        <dbReference type="Proteomes" id="UP000671862"/>
    </source>
</evidence>
<organism evidence="1 2">
    <name type="scientific">Thermosipho ferrireducens</name>
    <dbReference type="NCBI Taxonomy" id="2571116"/>
    <lineage>
        <taxon>Bacteria</taxon>
        <taxon>Thermotogati</taxon>
        <taxon>Thermotogota</taxon>
        <taxon>Thermotogae</taxon>
        <taxon>Thermotogales</taxon>
        <taxon>Fervidobacteriaceae</taxon>
        <taxon>Thermosipho</taxon>
    </lineage>
</organism>
<reference evidence="1 2" key="1">
    <citation type="submission" date="2021-03" db="EMBL/GenBank/DDBJ databases">
        <title>Thermosipho ferrireducens sp.nov., an anaerobic thermophilic iron-reducing bacterium isolated from a deep-sea hydrothermal sulfide deposits.</title>
        <authorList>
            <person name="Zeng X."/>
            <person name="Chen Y."/>
            <person name="Shao Z."/>
        </authorList>
    </citation>
    <scope>NUCLEOTIDE SEQUENCE [LARGE SCALE GENOMIC DNA]</scope>
    <source>
        <strain evidence="1 2">JL129W03</strain>
    </source>
</reference>
<dbReference type="Proteomes" id="UP000671862">
    <property type="component" value="Chromosome"/>
</dbReference>
<dbReference type="EMBL" id="CP071446">
    <property type="protein sequence ID" value="QTA38426.1"/>
    <property type="molecule type" value="Genomic_DNA"/>
</dbReference>
<dbReference type="RefSeq" id="WP_207567145.1">
    <property type="nucleotide sequence ID" value="NZ_CP071446.1"/>
</dbReference>
<protein>
    <recommendedName>
        <fullName evidence="3">CopG family transcriptional regulator</fullName>
    </recommendedName>
</protein>
<accession>A0ABX7S755</accession>
<name>A0ABX7S755_9BACT</name>
<evidence type="ECO:0000313" key="1">
    <source>
        <dbReference type="EMBL" id="QTA38426.1"/>
    </source>
</evidence>
<sequence length="67" mass="8088">MKQVNIPDELYKKIEENLEEFGFNSVDEYVVFVLEEVLKSDEQEEQVFSEEEEEIIKKRLRDLGYLD</sequence>
<proteinExistence type="predicted"/>
<evidence type="ECO:0008006" key="3">
    <source>
        <dbReference type="Google" id="ProtNLM"/>
    </source>
</evidence>